<keyword evidence="2 6" id="KW-0238">DNA-binding</keyword>
<dbReference type="InterPro" id="IPR036388">
    <property type="entry name" value="WH-like_DNA-bd_sf"/>
</dbReference>
<dbReference type="PANTHER" id="PTHR30146">
    <property type="entry name" value="LACI-RELATED TRANSCRIPTIONAL REPRESSOR"/>
    <property type="match status" value="1"/>
</dbReference>
<comment type="caution">
    <text evidence="6">The sequence shown here is derived from an EMBL/GenBank/DDBJ whole genome shotgun (WGS) entry which is preliminary data.</text>
</comment>
<evidence type="ECO:0000313" key="6">
    <source>
        <dbReference type="EMBL" id="MBP2355940.1"/>
    </source>
</evidence>
<dbReference type="InterPro" id="IPR000524">
    <property type="entry name" value="Tscrpt_reg_HTH_GntR"/>
</dbReference>
<dbReference type="CDD" id="cd06267">
    <property type="entry name" value="PBP1_LacI_sugar_binding-like"/>
    <property type="match status" value="1"/>
</dbReference>
<feature type="compositionally biased region" description="Basic residues" evidence="4">
    <location>
        <begin position="369"/>
        <end position="381"/>
    </location>
</feature>
<evidence type="ECO:0000256" key="2">
    <source>
        <dbReference type="ARBA" id="ARBA00023125"/>
    </source>
</evidence>
<evidence type="ECO:0000313" key="7">
    <source>
        <dbReference type="Proteomes" id="UP000755585"/>
    </source>
</evidence>
<gene>
    <name evidence="6" type="ORF">JOF29_007050</name>
</gene>
<dbReference type="Pfam" id="PF00392">
    <property type="entry name" value="GntR"/>
    <property type="match status" value="1"/>
</dbReference>
<dbReference type="Proteomes" id="UP000755585">
    <property type="component" value="Unassembled WGS sequence"/>
</dbReference>
<dbReference type="InterPro" id="IPR001761">
    <property type="entry name" value="Peripla_BP/Lac1_sug-bd_dom"/>
</dbReference>
<dbReference type="CDD" id="cd07377">
    <property type="entry name" value="WHTH_GntR"/>
    <property type="match status" value="1"/>
</dbReference>
<name>A0ABS4UWA2_9ACTN</name>
<dbReference type="SUPFAM" id="SSF53822">
    <property type="entry name" value="Periplasmic binding protein-like I"/>
    <property type="match status" value="1"/>
</dbReference>
<keyword evidence="1" id="KW-0805">Transcription regulation</keyword>
<dbReference type="RefSeq" id="WP_209698542.1">
    <property type="nucleotide sequence ID" value="NZ_BAAAVU010000005.1"/>
</dbReference>
<dbReference type="PROSITE" id="PS50949">
    <property type="entry name" value="HTH_GNTR"/>
    <property type="match status" value="1"/>
</dbReference>
<evidence type="ECO:0000256" key="4">
    <source>
        <dbReference type="SAM" id="MobiDB-lite"/>
    </source>
</evidence>
<keyword evidence="3" id="KW-0804">Transcription</keyword>
<dbReference type="EMBL" id="JAGINT010000002">
    <property type="protein sequence ID" value="MBP2355940.1"/>
    <property type="molecule type" value="Genomic_DNA"/>
</dbReference>
<accession>A0ABS4UWA2</accession>
<sequence>MSSSSRPKYEQIKDDLRLQIIGGDYTPGQSFVTQQQICDIYDVSMLTAARALNELEVEGLVTRRRGKGTFVAETTTVPRENDGTANNILCVVPSLTSGHVSNFVRGVESVCTERGFHLLLADSHGREDRQSQALQRASAGGVDGVIIYPVEGAADHEAVSRLRRADVPIVFADRYWPEISMDAVLLDDFAIGYELTQALIRRGHTRIGTLWGEIAATSVRDRLSGHLRALQEHRLPVLSELTALRSYVPLNARAGSSVLAQMLKAKPTALLCANGFVLASATNELNRSGVRIPEEMELAGMDEAGPYDALPLTVASAAVPSYEMGQRAAEILLDKRIGSHDEDNSERVVLAVTINLHGRVLDPGPAVPRRSHRRPARNPAQ</sequence>
<proteinExistence type="predicted"/>
<evidence type="ECO:0000259" key="5">
    <source>
        <dbReference type="PROSITE" id="PS50949"/>
    </source>
</evidence>
<dbReference type="SUPFAM" id="SSF46785">
    <property type="entry name" value="Winged helix' DNA-binding domain"/>
    <property type="match status" value="1"/>
</dbReference>
<dbReference type="Gene3D" id="1.10.10.10">
    <property type="entry name" value="Winged helix-like DNA-binding domain superfamily/Winged helix DNA-binding domain"/>
    <property type="match status" value="1"/>
</dbReference>
<protein>
    <submittedName>
        <fullName evidence="6">DNA-binding LacI/PurR family transcriptional regulator</fullName>
    </submittedName>
</protein>
<feature type="domain" description="HTH gntR-type" evidence="5">
    <location>
        <begin position="6"/>
        <end position="74"/>
    </location>
</feature>
<evidence type="ECO:0000256" key="3">
    <source>
        <dbReference type="ARBA" id="ARBA00023163"/>
    </source>
</evidence>
<evidence type="ECO:0000256" key="1">
    <source>
        <dbReference type="ARBA" id="ARBA00023015"/>
    </source>
</evidence>
<dbReference type="InterPro" id="IPR036390">
    <property type="entry name" value="WH_DNA-bd_sf"/>
</dbReference>
<reference evidence="6 7" key="1">
    <citation type="submission" date="2021-03" db="EMBL/GenBank/DDBJ databases">
        <title>Sequencing the genomes of 1000 actinobacteria strains.</title>
        <authorList>
            <person name="Klenk H.-P."/>
        </authorList>
    </citation>
    <scope>NUCLEOTIDE SEQUENCE [LARGE SCALE GENOMIC DNA]</scope>
    <source>
        <strain evidence="6 7">DSM 18824</strain>
    </source>
</reference>
<dbReference type="PANTHER" id="PTHR30146:SF109">
    <property type="entry name" value="HTH-TYPE TRANSCRIPTIONAL REGULATOR GALS"/>
    <property type="match status" value="1"/>
</dbReference>
<dbReference type="Gene3D" id="3.40.50.2300">
    <property type="match status" value="2"/>
</dbReference>
<keyword evidence="7" id="KW-1185">Reference proteome</keyword>
<dbReference type="GO" id="GO:0003677">
    <property type="term" value="F:DNA binding"/>
    <property type="evidence" value="ECO:0007669"/>
    <property type="project" value="UniProtKB-KW"/>
</dbReference>
<organism evidence="6 7">
    <name type="scientific">Kribbella aluminosa</name>
    <dbReference type="NCBI Taxonomy" id="416017"/>
    <lineage>
        <taxon>Bacteria</taxon>
        <taxon>Bacillati</taxon>
        <taxon>Actinomycetota</taxon>
        <taxon>Actinomycetes</taxon>
        <taxon>Propionibacteriales</taxon>
        <taxon>Kribbellaceae</taxon>
        <taxon>Kribbella</taxon>
    </lineage>
</organism>
<dbReference type="SMART" id="SM00345">
    <property type="entry name" value="HTH_GNTR"/>
    <property type="match status" value="1"/>
</dbReference>
<feature type="region of interest" description="Disordered" evidence="4">
    <location>
        <begin position="361"/>
        <end position="381"/>
    </location>
</feature>
<dbReference type="Pfam" id="PF00532">
    <property type="entry name" value="Peripla_BP_1"/>
    <property type="match status" value="1"/>
</dbReference>
<dbReference type="InterPro" id="IPR028082">
    <property type="entry name" value="Peripla_BP_I"/>
</dbReference>